<evidence type="ECO:0000313" key="3">
    <source>
        <dbReference type="EMBL" id="CAH1961671.1"/>
    </source>
</evidence>
<sequence length="561" mass="63685">MCHYPTYFSMISTCIVAIQIMYGISDSLLTPVTNHNQNREGTSHEMFFQGVNAIHLTEAADVESNTVYLQYDENMPQVCVQPYTRFETQALDNSVMEIQEPATDPELINYVYEIVRPDDLNLKPVYTKRGRPKKKKLDSEPLVSDKQKPLLPVVKTRSGRSVKFPKHIGKDFEKVEVDVGGDETKEVKTTEFAKYAEDKAQDKGTKEEISLQVHQRKRTISAQYRCPKCNKAYLGKKKMIQHIQKYPEHGPMPPSTELNFDVWNYLVDVTQKCPPALRGIKFCEELTNLLHNVLLLTSALFKKVELNKNHVEVDKVLGNAIGLPPGLYKFNDTELYKDVTVLKLITNTDFFKPVDTMVEEKIPEENDKKIAYMEPKVEKIDAEQFINKEDGTKEREDCHKVEQKSPEMTDEAKQERIDVAFTSCTGFCIDKPDPPPKEYPGLPPIASKKLSESQVNTLLPQPTLDLNITTDCDLTKIKSTNIELLSDNSLLNLPNLRNAVDDLILPGVDGGGNILENSASSDEMMNVDQFVNERFKKITEPEMEISGLDLPSLDLFQFHSS</sequence>
<evidence type="ECO:0000313" key="4">
    <source>
        <dbReference type="Proteomes" id="UP001152888"/>
    </source>
</evidence>
<dbReference type="OrthoDB" id="5981545at2759"/>
<dbReference type="AlphaFoldDB" id="A0A9P0K1B5"/>
<keyword evidence="1" id="KW-0863">Zinc-finger</keyword>
<evidence type="ECO:0000256" key="1">
    <source>
        <dbReference type="PROSITE-ProRule" id="PRU00042"/>
    </source>
</evidence>
<protein>
    <recommendedName>
        <fullName evidence="2">C2H2-type domain-containing protein</fullName>
    </recommendedName>
</protein>
<dbReference type="GO" id="GO:0008270">
    <property type="term" value="F:zinc ion binding"/>
    <property type="evidence" value="ECO:0007669"/>
    <property type="project" value="UniProtKB-KW"/>
</dbReference>
<keyword evidence="1" id="KW-0479">Metal-binding</keyword>
<reference evidence="3" key="1">
    <citation type="submission" date="2022-03" db="EMBL/GenBank/DDBJ databases">
        <authorList>
            <person name="Sayadi A."/>
        </authorList>
    </citation>
    <scope>NUCLEOTIDE SEQUENCE</scope>
</reference>
<name>A0A9P0K1B5_ACAOB</name>
<comment type="caution">
    <text evidence="3">The sequence shown here is derived from an EMBL/GenBank/DDBJ whole genome shotgun (WGS) entry which is preliminary data.</text>
</comment>
<gene>
    <name evidence="3" type="ORF">ACAOBT_LOCUS4284</name>
</gene>
<organism evidence="3 4">
    <name type="scientific">Acanthoscelides obtectus</name>
    <name type="common">Bean weevil</name>
    <name type="synonym">Bruchus obtectus</name>
    <dbReference type="NCBI Taxonomy" id="200917"/>
    <lineage>
        <taxon>Eukaryota</taxon>
        <taxon>Metazoa</taxon>
        <taxon>Ecdysozoa</taxon>
        <taxon>Arthropoda</taxon>
        <taxon>Hexapoda</taxon>
        <taxon>Insecta</taxon>
        <taxon>Pterygota</taxon>
        <taxon>Neoptera</taxon>
        <taxon>Endopterygota</taxon>
        <taxon>Coleoptera</taxon>
        <taxon>Polyphaga</taxon>
        <taxon>Cucujiformia</taxon>
        <taxon>Chrysomeloidea</taxon>
        <taxon>Chrysomelidae</taxon>
        <taxon>Bruchinae</taxon>
        <taxon>Bruchini</taxon>
        <taxon>Acanthoscelides</taxon>
    </lineage>
</organism>
<dbReference type="PROSITE" id="PS50157">
    <property type="entry name" value="ZINC_FINGER_C2H2_2"/>
    <property type="match status" value="1"/>
</dbReference>
<dbReference type="InterPro" id="IPR013087">
    <property type="entry name" value="Znf_C2H2_type"/>
</dbReference>
<proteinExistence type="predicted"/>
<evidence type="ECO:0000259" key="2">
    <source>
        <dbReference type="PROSITE" id="PS50157"/>
    </source>
</evidence>
<keyword evidence="4" id="KW-1185">Reference proteome</keyword>
<keyword evidence="1" id="KW-0862">Zinc</keyword>
<dbReference type="Proteomes" id="UP001152888">
    <property type="component" value="Unassembled WGS sequence"/>
</dbReference>
<feature type="domain" description="C2H2-type" evidence="2">
    <location>
        <begin position="224"/>
        <end position="254"/>
    </location>
</feature>
<dbReference type="EMBL" id="CAKOFQ010006696">
    <property type="protein sequence ID" value="CAH1961671.1"/>
    <property type="molecule type" value="Genomic_DNA"/>
</dbReference>
<accession>A0A9P0K1B5</accession>